<evidence type="ECO:0000313" key="5">
    <source>
        <dbReference type="Proteomes" id="UP001142153"/>
    </source>
</evidence>
<reference evidence="4" key="1">
    <citation type="submission" date="2022-12" db="EMBL/GenBank/DDBJ databases">
        <authorList>
            <person name="Deng Y."/>
            <person name="Zhang Y.-Q."/>
        </authorList>
    </citation>
    <scope>NUCLEOTIDE SEQUENCE</scope>
    <source>
        <strain evidence="4">CPCC 205372</strain>
    </source>
</reference>
<evidence type="ECO:0000313" key="4">
    <source>
        <dbReference type="EMBL" id="MCZ8379235.1"/>
    </source>
</evidence>
<dbReference type="InterPro" id="IPR043129">
    <property type="entry name" value="ATPase_NBD"/>
</dbReference>
<sequence length="551" mass="59998">MRILGINAVFHDPAAALVVDGQIVAAAEEERFSRRKHGKQAVPFSTWELPVQSARWCLQQAGLTPADLDAVGYSYDPRLMDETTTDLAGLDRDWEYLRTLYAERAPRFLQSALPGLDPGIVRYVRHHVAHAASSALASPHPDCAVLVVDGRGERTSMLAGSYRDQKIDVLATQALPHSLGLFYEELTEHLGFTRSSDEYKVMAMASYGTPRFADRFRELVYATGDGGFRTEPVDWDSFTPRRRAGAGKGHALARPEPEHADLACSVQTVVEEVLLELTGWLRAHTDSDSLCLAGGVALNCVANSKIHQRSGFRNVWVQPAAGDAGTALGAALSLAGEAGEPIAPMPSAALGRGWSDDEIEAVLREAAVPFERPADFAAAVGDALADDLLIGWFQGRSEFGPRALGSRSLLADPRRIDNLERLNNVKGREQFRPVAPMVLAERAAEIFSGGPIPSPYMLFVHDVAEQWRDRIPAVTHVDGTARIQTVDRDQPVLHATISRFAERTGVPVVVNTSFNTAGRPMVDSPRDALECFGSSPIDVLAIGPFMVRRPR</sequence>
<evidence type="ECO:0000259" key="2">
    <source>
        <dbReference type="Pfam" id="PF02543"/>
    </source>
</evidence>
<accession>A0ABT4PRR2</accession>
<dbReference type="Pfam" id="PF02543">
    <property type="entry name" value="Carbam_trans_N"/>
    <property type="match status" value="1"/>
</dbReference>
<organism evidence="4 5">
    <name type="scientific">Mycobacterium hippophais</name>
    <dbReference type="NCBI Taxonomy" id="3016340"/>
    <lineage>
        <taxon>Bacteria</taxon>
        <taxon>Bacillati</taxon>
        <taxon>Actinomycetota</taxon>
        <taxon>Actinomycetes</taxon>
        <taxon>Mycobacteriales</taxon>
        <taxon>Mycobacteriaceae</taxon>
        <taxon>Mycobacterium</taxon>
    </lineage>
</organism>
<dbReference type="InterPro" id="IPR038152">
    <property type="entry name" value="Carbam_trans_C_sf"/>
</dbReference>
<keyword evidence="5" id="KW-1185">Reference proteome</keyword>
<dbReference type="CDD" id="cd24098">
    <property type="entry name" value="ASKHA_NBD_TobZ_N"/>
    <property type="match status" value="1"/>
</dbReference>
<evidence type="ECO:0000259" key="3">
    <source>
        <dbReference type="Pfam" id="PF16861"/>
    </source>
</evidence>
<dbReference type="InterPro" id="IPR051338">
    <property type="entry name" value="NodU/CmcH_Carbamoyltrnsfr"/>
</dbReference>
<dbReference type="PANTHER" id="PTHR34847:SF1">
    <property type="entry name" value="NODULATION PROTEIN U"/>
    <property type="match status" value="1"/>
</dbReference>
<feature type="domain" description="Carbamoyltransferase" evidence="2">
    <location>
        <begin position="2"/>
        <end position="332"/>
    </location>
</feature>
<dbReference type="InterPro" id="IPR003696">
    <property type="entry name" value="Carbtransf_dom"/>
</dbReference>
<dbReference type="SUPFAM" id="SSF53067">
    <property type="entry name" value="Actin-like ATPase domain"/>
    <property type="match status" value="1"/>
</dbReference>
<comment type="similarity">
    <text evidence="1">Belongs to the NodU/CmcH family.</text>
</comment>
<protein>
    <submittedName>
        <fullName evidence="4">Carbamoyltransferase</fullName>
    </submittedName>
</protein>
<name>A0ABT4PRR2_9MYCO</name>
<dbReference type="Gene3D" id="3.30.420.40">
    <property type="match status" value="2"/>
</dbReference>
<proteinExistence type="inferred from homology"/>
<evidence type="ECO:0000256" key="1">
    <source>
        <dbReference type="ARBA" id="ARBA00006129"/>
    </source>
</evidence>
<dbReference type="Gene3D" id="3.90.870.20">
    <property type="entry name" value="Carbamoyltransferase, C-terminal domain"/>
    <property type="match status" value="1"/>
</dbReference>
<dbReference type="Pfam" id="PF16861">
    <property type="entry name" value="Carbam_trans_C"/>
    <property type="match status" value="1"/>
</dbReference>
<feature type="domain" description="Carbamoyltransferase C-terminal" evidence="3">
    <location>
        <begin position="382"/>
        <end position="549"/>
    </location>
</feature>
<comment type="caution">
    <text evidence="4">The sequence shown here is derived from an EMBL/GenBank/DDBJ whole genome shotgun (WGS) entry which is preliminary data.</text>
</comment>
<gene>
    <name evidence="4" type="ORF">O6P37_10205</name>
</gene>
<dbReference type="RefSeq" id="WP_269893941.1">
    <property type="nucleotide sequence ID" value="NZ_JAPZPY010000003.1"/>
</dbReference>
<dbReference type="PANTHER" id="PTHR34847">
    <property type="entry name" value="NODULATION PROTEIN U"/>
    <property type="match status" value="1"/>
</dbReference>
<dbReference type="Proteomes" id="UP001142153">
    <property type="component" value="Unassembled WGS sequence"/>
</dbReference>
<dbReference type="InterPro" id="IPR031730">
    <property type="entry name" value="Carbam_trans_C"/>
</dbReference>
<dbReference type="EMBL" id="JAPZPY010000003">
    <property type="protein sequence ID" value="MCZ8379235.1"/>
    <property type="molecule type" value="Genomic_DNA"/>
</dbReference>